<accession>A0A5C8ZG89</accession>
<sequence length="123" mass="13030">MSPLRVSVLEREPALPGWARADPAWSPLVLGWTDTAGAPVGDALVLRRRVPGSRRFLALLPQPPRLGGLEREASLWRPQAVALLRALGAFAVRVGLGAPSASHAVPELVGAGRAPDRLPADLR</sequence>
<proteinExistence type="predicted"/>
<organism evidence="1 2">
    <name type="scientific">Quadrisphaera setariae</name>
    <dbReference type="NCBI Taxonomy" id="2593304"/>
    <lineage>
        <taxon>Bacteria</taxon>
        <taxon>Bacillati</taxon>
        <taxon>Actinomycetota</taxon>
        <taxon>Actinomycetes</taxon>
        <taxon>Kineosporiales</taxon>
        <taxon>Kineosporiaceae</taxon>
        <taxon>Quadrisphaera</taxon>
    </lineage>
</organism>
<dbReference type="RefSeq" id="WP_147926886.1">
    <property type="nucleotide sequence ID" value="NZ_VKAC01000007.1"/>
</dbReference>
<dbReference type="OrthoDB" id="9793335at2"/>
<name>A0A5C8ZG89_9ACTN</name>
<reference evidence="1 2" key="1">
    <citation type="submission" date="2019-07" db="EMBL/GenBank/DDBJ databases">
        <title>Quadrisphaera sp. strain DD2A genome sequencing and assembly.</title>
        <authorList>
            <person name="Kim I."/>
        </authorList>
    </citation>
    <scope>NUCLEOTIDE SEQUENCE [LARGE SCALE GENOMIC DNA]</scope>
    <source>
        <strain evidence="1 2">DD2A</strain>
    </source>
</reference>
<keyword evidence="2" id="KW-1185">Reference proteome</keyword>
<dbReference type="AlphaFoldDB" id="A0A5C8ZG89"/>
<protein>
    <recommendedName>
        <fullName evidence="3">FemAB family protein</fullName>
    </recommendedName>
</protein>
<gene>
    <name evidence="1" type="ORF">FMM08_13540</name>
</gene>
<comment type="caution">
    <text evidence="1">The sequence shown here is derived from an EMBL/GenBank/DDBJ whole genome shotgun (WGS) entry which is preliminary data.</text>
</comment>
<evidence type="ECO:0000313" key="1">
    <source>
        <dbReference type="EMBL" id="TXR55830.1"/>
    </source>
</evidence>
<dbReference type="Proteomes" id="UP000321234">
    <property type="component" value="Unassembled WGS sequence"/>
</dbReference>
<evidence type="ECO:0000313" key="2">
    <source>
        <dbReference type="Proteomes" id="UP000321234"/>
    </source>
</evidence>
<evidence type="ECO:0008006" key="3">
    <source>
        <dbReference type="Google" id="ProtNLM"/>
    </source>
</evidence>
<dbReference type="EMBL" id="VKAC01000007">
    <property type="protein sequence ID" value="TXR55830.1"/>
    <property type="molecule type" value="Genomic_DNA"/>
</dbReference>